<dbReference type="STRING" id="78915.A0A4P9XGU9"/>
<feature type="region of interest" description="Disordered" evidence="1">
    <location>
        <begin position="171"/>
        <end position="203"/>
    </location>
</feature>
<dbReference type="GO" id="GO:0050660">
    <property type="term" value="F:flavin adenine dinucleotide binding"/>
    <property type="evidence" value="ECO:0007669"/>
    <property type="project" value="TreeGrafter"/>
</dbReference>
<dbReference type="InterPro" id="IPR036188">
    <property type="entry name" value="FAD/NAD-bd_sf"/>
</dbReference>
<proteinExistence type="predicted"/>
<feature type="compositionally biased region" description="Polar residues" evidence="1">
    <location>
        <begin position="178"/>
        <end position="188"/>
    </location>
</feature>
<dbReference type="Proteomes" id="UP000271241">
    <property type="component" value="Unassembled WGS sequence"/>
</dbReference>
<dbReference type="PANTHER" id="PTHR43735:SF2">
    <property type="entry name" value="FE-REGULATED PROTEIN 8"/>
    <property type="match status" value="1"/>
</dbReference>
<feature type="non-terminal residue" evidence="3">
    <location>
        <position position="1"/>
    </location>
</feature>
<organism evidence="3 4">
    <name type="scientific">Thamnocephalis sphaerospora</name>
    <dbReference type="NCBI Taxonomy" id="78915"/>
    <lineage>
        <taxon>Eukaryota</taxon>
        <taxon>Fungi</taxon>
        <taxon>Fungi incertae sedis</taxon>
        <taxon>Zoopagomycota</taxon>
        <taxon>Zoopagomycotina</taxon>
        <taxon>Zoopagomycetes</taxon>
        <taxon>Zoopagales</taxon>
        <taxon>Sigmoideomycetaceae</taxon>
        <taxon>Thamnocephalis</taxon>
    </lineage>
</organism>
<keyword evidence="4" id="KW-1185">Reference proteome</keyword>
<name>A0A4P9XGU9_9FUNG</name>
<dbReference type="GO" id="GO:0005737">
    <property type="term" value="C:cytoplasm"/>
    <property type="evidence" value="ECO:0007669"/>
    <property type="project" value="TreeGrafter"/>
</dbReference>
<dbReference type="OrthoDB" id="202203at2759"/>
<dbReference type="GO" id="GO:0004174">
    <property type="term" value="F:electron-transferring-flavoprotein dehydrogenase activity"/>
    <property type="evidence" value="ECO:0007669"/>
    <property type="project" value="TreeGrafter"/>
</dbReference>
<feature type="compositionally biased region" description="Basic and acidic residues" evidence="1">
    <location>
        <begin position="191"/>
        <end position="203"/>
    </location>
</feature>
<reference evidence="4" key="1">
    <citation type="journal article" date="2018" name="Nat. Microbiol.">
        <title>Leveraging single-cell genomics to expand the fungal tree of life.</title>
        <authorList>
            <person name="Ahrendt S.R."/>
            <person name="Quandt C.A."/>
            <person name="Ciobanu D."/>
            <person name="Clum A."/>
            <person name="Salamov A."/>
            <person name="Andreopoulos B."/>
            <person name="Cheng J.F."/>
            <person name="Woyke T."/>
            <person name="Pelin A."/>
            <person name="Henrissat B."/>
            <person name="Reynolds N.K."/>
            <person name="Benny G.L."/>
            <person name="Smith M.E."/>
            <person name="James T.Y."/>
            <person name="Grigoriev I.V."/>
        </authorList>
    </citation>
    <scope>NUCLEOTIDE SEQUENCE [LARGE SCALE GENOMIC DNA]</scope>
    <source>
        <strain evidence="4">RSA 1356</strain>
    </source>
</reference>
<sequence length="270" mass="30537">AQVQAKLQRRVERSLRRLGIHLRLKERLLLTEAQRMAGWIESSRSYMTNHGDYVETDLLFVCTGNVRYNTRLVEDLAARTIEEVISRTGEIHVLPTLQLVAYPHIFAIGDCADASPIKLATAAFDQARFCARNIFRLIRHRRAWEEEQAAHATFAALTQFSPHDMGSLHPHQHCSGLATPSSHSASSTQDDESRLATKRENNPDESAKLALYRPVPKFVLSLGPRDGVGQWPYVGILPAWFACRHKSRRLMLGQIYRFFGAELPPNAKTI</sequence>
<dbReference type="EMBL" id="KZ993407">
    <property type="protein sequence ID" value="RKP04857.1"/>
    <property type="molecule type" value="Genomic_DNA"/>
</dbReference>
<dbReference type="AlphaFoldDB" id="A0A4P9XGU9"/>
<evidence type="ECO:0000313" key="4">
    <source>
        <dbReference type="Proteomes" id="UP000271241"/>
    </source>
</evidence>
<evidence type="ECO:0000259" key="2">
    <source>
        <dbReference type="Pfam" id="PF07992"/>
    </source>
</evidence>
<gene>
    <name evidence="3" type="ORF">THASP1DRAFT_26568</name>
</gene>
<dbReference type="Gene3D" id="3.50.50.100">
    <property type="match status" value="1"/>
</dbReference>
<dbReference type="SUPFAM" id="SSF51905">
    <property type="entry name" value="FAD/NAD(P)-binding domain"/>
    <property type="match status" value="1"/>
</dbReference>
<dbReference type="PANTHER" id="PTHR43735">
    <property type="entry name" value="APOPTOSIS-INDUCING FACTOR 1"/>
    <property type="match status" value="1"/>
</dbReference>
<evidence type="ECO:0000313" key="3">
    <source>
        <dbReference type="EMBL" id="RKP04857.1"/>
    </source>
</evidence>
<dbReference type="Pfam" id="PF07992">
    <property type="entry name" value="Pyr_redox_2"/>
    <property type="match status" value="1"/>
</dbReference>
<protein>
    <recommendedName>
        <fullName evidence="2">FAD/NAD(P)-binding domain-containing protein</fullName>
    </recommendedName>
</protein>
<dbReference type="InterPro" id="IPR023753">
    <property type="entry name" value="FAD/NAD-binding_dom"/>
</dbReference>
<accession>A0A4P9XGU9</accession>
<feature type="domain" description="FAD/NAD(P)-binding" evidence="2">
    <location>
        <begin position="3"/>
        <end position="127"/>
    </location>
</feature>
<evidence type="ECO:0000256" key="1">
    <source>
        <dbReference type="SAM" id="MobiDB-lite"/>
    </source>
</evidence>